<accession>A0A2R6PCH1</accession>
<keyword evidence="1" id="KW-0227">DNA damage</keyword>
<sequence>MAETLDACAVSLLTTEELMSLIRLKLSVPHSQSRPKSALVEWVVRHAAGAGIQEDVQNAVNVKVAERADRPSKRKRAQASQTSSRSASRTEVIEDLTTHDIARFLDLPSEDRLRACYSQFYEATSNAATRFVICGVCAQEASIVDDAVSTLPLEEVPNCGRLKPTTSHNQQTLYAGMLLQPEGVQDVAGGGHTVDICRECLSDLNKRTPDLPPKFSLANNLWIGPMPHVLEMLTLPEQMLIALVYPRVFVYKLYPKHLQFRPDLATLQRGMRGTVSSYDLDVEGASAMIQGNLMPRPLSVLATVVSVTFIGKGQMSKSWLHHTFRVRRRVVLRALMWLKTNNPKYYGEITIDAERLNMLPEDEVPIEIAGVARQSDEEDAILQENTGYVPNGMFAPLIDDDDGTENPPAGVASTSRVPAQGAFEGVVVDDHDAEVVPLQITGTVDTDMSQLSSNEMMLFALSNLWNQGQEGGYEIRHARMPTSDFPARGSADDAYVVSNLYEKAFPCLFPYGRGGLEAPRAVELKLRDHIRWALRYVDRRFRKHETFPFLTFGILQRREALESARLQMSRRDFERDGRLMSEITVAQFQLARAEEEKGLPISDPALKALRRHVHAALGRVMGSDQSRYKLRSRIRSTSILKGPPSLWVTWNPHDHEEPLVHAMAGHDIDLDAFVNTMGPNPEERMKTVAEDPYAAAKFFHFIIRTMLETLCQIKVTQHQVKSGTGIFGEITAYFGTVESQGRGTLHLHMLIWLRHVPSTAEMADLLKREEFRAKVCTYIKANIRAYLPGLESAESVKALPKTKNVAYCRPPKPGGADYEKELQVLELKLARVEQVHTCKPVRCLRTDKRGDVYCKRKAPFLIALDDFVTEAGTWGPKRLFPFMNAYCPHILVNMRCNNDIKLLTNGAETKNISFYITSYTTKKQSHHYNTSALLADGYAYHKRYPNEKYLDDLRQSNRLMLFRLVNTVNREQELAGVMVISYLMRWGDTYCSHTYSAIFWSSFLRALFEAYPELSRQEQARQIQASAEPEGSSLEVSTAQEAESSSDVLEDPTGEAVTDMVTLDRGDSGCMFEKSQVTDYCCRGVELQNHNVLSLFVDTYEERIPKVARNRGVEDNAPIAHRGRGRQPHSRFAYLDTHPKFRDLRRVARSPTHRNLPDFVGPWPARSDDNENDEFYCASMLTLLKPWRNIGRDLKNASENWRQAFDRYLASKSEEERLKINRMLSGIQYHHECDSAARAERAAQNQDCERQPQPHNHATGNNGTEHSELEDEDSGLSETQSEAHLKHLWSLPSNEKEHLHAVAAVSIAKHHGIFVRGENAWDPLGSTLSNAVGDDVSKLLRWQKQLSADKARLNGEDDSTAASSAVTECNATVVCAKPSDAVQSTAQVSAVASSSQVDTAVDSAILKDDQYRAYDIMTWHLEQTLAGAEPPPLRMVLYGEGGTGKSKVIQLVTEAFEARGVGNMLVKAAYTGVAASLINGKTTHNIAAMPTSKKLDTKLSDSAKSRLQVYWSQPTYLIIDEFSMISKSFLAILSRNITIGKSGSATFRAGHSFGGINVVLCGDLHQFPPVVAAREEFLFYENSLRRDVNPNCRTRLTGRLIYEEFKTVVVLKQQMRVTDETWREVLVHLRHGEMQTKHIRVLRSLILGRGQGSIQEPDFSKAPWSEASLVTPRHAVRRMWNTEAVRKACKATGQRLLLCVAEDTVAGRALTLAERYELVDRGKSDNLQQKNDLPRMIEIAIGMQILVTDNIETDLDLTNGARGEIVDIILHPEEPVLGDEAIVQLQQLPLYLLVRMVRTRASRLQGLEQGVVPVEPKQTTMRITFKKGPMKGKSRTVRRRQFPVTPAYAFTDYRAQGQTIPHPTRTISWSNGFRTFTSSSSLSHGRFRLAETPDENDNTLSSRLIQSVFESGPSKKNHMSPSSSIRLADKRSETRKLQSSSKPRPIKPPLLPGILPPLLPGIFTVQAKPNKDEESPSSRPLDPARSSSSFESEFNDDASSYDAEPEKSLKRYPTYRFQNSHSAGKPLVVPPLISLLDTPHNLSPAQLSRIAARAVRISARVKEYSDVIYILQSLLSSARDNKLLSTESPETTYPLESDEGSRRNEEYGKHTMQLLDFGRGVSPRLPYHCMLHTLLRTNSHERAGRCAGIMMRNGIRIRDASLLALFHACCENRMLQTSDTIAPVGDSAASAHAKENKSEDLLENAADPKALKTVVDGSRYVGIPYAYRILMHARRHGYSVVPQLYAILLDACVSNGEIVIASMLYGSMVNYSTAILPSGIFPAKSTESARNSPQVRWLGALTTWIKAALSHERLDVNDEERYQAALQALTNIVVLVEDRVLRTGQLASLFNTITICPETDHKTWVQRNQIPVQVTAYSYLQTFVLRIIHAMQQDALPSTTTSWIYILSRKAYHALIDHALRCQRSHSLAAGVFDYMAVRRLNPLDPTEETTNIFSRWGTHLRRGDFSEEAWEKLSWNEISYIEGPKTVDKLPFEKVEDKRDEESVTVEQPIPSFRRFVRGSKANLCSEDEKGGYRNLASIQWPVAPPLPPPQTSERLQKVDWKRPRTFALPRPAIASKYRELRT</sequence>
<feature type="compositionally biased region" description="Basic and acidic residues" evidence="2">
    <location>
        <begin position="1927"/>
        <end position="1936"/>
    </location>
</feature>
<keyword evidence="1" id="KW-0234">DNA repair</keyword>
<dbReference type="InterPro" id="IPR051055">
    <property type="entry name" value="PIF1_helicase"/>
</dbReference>
<evidence type="ECO:0000313" key="6">
    <source>
        <dbReference type="EMBL" id="PSR89004.1"/>
    </source>
</evidence>
<dbReference type="GO" id="GO:0006310">
    <property type="term" value="P:DNA recombination"/>
    <property type="evidence" value="ECO:0007669"/>
    <property type="project" value="UniProtKB-KW"/>
</dbReference>
<evidence type="ECO:0000256" key="2">
    <source>
        <dbReference type="SAM" id="MobiDB-lite"/>
    </source>
</evidence>
<dbReference type="InterPro" id="IPR010285">
    <property type="entry name" value="DNA_helicase_pif1-like_DEAD"/>
</dbReference>
<feature type="compositionally biased region" description="Basic and acidic residues" evidence="2">
    <location>
        <begin position="1235"/>
        <end position="1252"/>
    </location>
</feature>
<feature type="region of interest" description="Disordered" evidence="2">
    <location>
        <begin position="66"/>
        <end position="91"/>
    </location>
</feature>
<dbReference type="PANTHER" id="PTHR47642:SF5">
    <property type="entry name" value="ATP-DEPENDENT DNA HELICASE"/>
    <property type="match status" value="1"/>
</dbReference>
<dbReference type="GO" id="GO:0043139">
    <property type="term" value="F:5'-3' DNA helicase activity"/>
    <property type="evidence" value="ECO:0007669"/>
    <property type="project" value="UniProtKB-EC"/>
</dbReference>
<dbReference type="Pfam" id="PF05970">
    <property type="entry name" value="PIF1"/>
    <property type="match status" value="1"/>
</dbReference>
<dbReference type="OrthoDB" id="10007484at2759"/>
<dbReference type="Pfam" id="PF20209">
    <property type="entry name" value="DUF6570"/>
    <property type="match status" value="1"/>
</dbReference>
<reference evidence="6 7" key="1">
    <citation type="submission" date="2018-02" db="EMBL/GenBank/DDBJ databases">
        <title>Genome sequence of the basidiomycete white-rot fungus Phlebia centrifuga.</title>
        <authorList>
            <person name="Granchi Z."/>
            <person name="Peng M."/>
            <person name="de Vries R.P."/>
            <person name="Hilden K."/>
            <person name="Makela M.R."/>
            <person name="Grigoriev I."/>
            <person name="Riley R."/>
        </authorList>
    </citation>
    <scope>NUCLEOTIDE SEQUENCE [LARGE SCALE GENOMIC DNA]</scope>
    <source>
        <strain evidence="6 7">FBCC195</strain>
    </source>
</reference>
<dbReference type="Pfam" id="PF14214">
    <property type="entry name" value="Helitron_like_N"/>
    <property type="match status" value="1"/>
</dbReference>
<comment type="similarity">
    <text evidence="1">Belongs to the helicase family.</text>
</comment>
<feature type="compositionally biased region" description="Polar residues" evidence="2">
    <location>
        <begin position="1253"/>
        <end position="1264"/>
    </location>
</feature>
<feature type="domain" description="DUF6570" evidence="5">
    <location>
        <begin position="211"/>
        <end position="357"/>
    </location>
</feature>
<dbReference type="GO" id="GO:0006281">
    <property type="term" value="P:DNA repair"/>
    <property type="evidence" value="ECO:0007669"/>
    <property type="project" value="UniProtKB-KW"/>
</dbReference>
<proteinExistence type="inferred from homology"/>
<dbReference type="GO" id="GO:0005524">
    <property type="term" value="F:ATP binding"/>
    <property type="evidence" value="ECO:0007669"/>
    <property type="project" value="UniProtKB-KW"/>
</dbReference>
<keyword evidence="1" id="KW-0067">ATP-binding</keyword>
<evidence type="ECO:0000313" key="7">
    <source>
        <dbReference type="Proteomes" id="UP000186601"/>
    </source>
</evidence>
<name>A0A2R6PCH1_9APHY</name>
<feature type="region of interest" description="Disordered" evidence="2">
    <location>
        <begin position="1021"/>
        <end position="1055"/>
    </location>
</feature>
<dbReference type="EMBL" id="MLYV02000501">
    <property type="protein sequence ID" value="PSR89004.1"/>
    <property type="molecule type" value="Genomic_DNA"/>
</dbReference>
<protein>
    <recommendedName>
        <fullName evidence="1">ATP-dependent DNA helicase</fullName>
        <ecNumber evidence="1">5.6.2.3</ecNumber>
    </recommendedName>
</protein>
<keyword evidence="1" id="KW-0547">Nucleotide-binding</keyword>
<dbReference type="Gene3D" id="3.40.50.300">
    <property type="entry name" value="P-loop containing nucleotide triphosphate hydrolases"/>
    <property type="match status" value="1"/>
</dbReference>
<dbReference type="InterPro" id="IPR046700">
    <property type="entry name" value="DUF6570"/>
</dbReference>
<feature type="compositionally biased region" description="Low complexity" evidence="2">
    <location>
        <begin position="1986"/>
        <end position="2000"/>
    </location>
</feature>
<feature type="domain" description="Helitron helicase-like" evidence="4">
    <location>
        <begin position="529"/>
        <end position="751"/>
    </location>
</feature>
<comment type="cofactor">
    <cofactor evidence="1">
        <name>Mg(2+)</name>
        <dbReference type="ChEBI" id="CHEBI:18420"/>
    </cofactor>
</comment>
<dbReference type="EC" id="5.6.2.3" evidence="1"/>
<dbReference type="PANTHER" id="PTHR47642">
    <property type="entry name" value="ATP-DEPENDENT DNA HELICASE"/>
    <property type="match status" value="1"/>
</dbReference>
<comment type="caution">
    <text evidence="6">The sequence shown here is derived from an EMBL/GenBank/DDBJ whole genome shotgun (WGS) entry which is preliminary data.</text>
</comment>
<comment type="catalytic activity">
    <reaction evidence="1">
        <text>ATP + H2O = ADP + phosphate + H(+)</text>
        <dbReference type="Rhea" id="RHEA:13065"/>
        <dbReference type="ChEBI" id="CHEBI:15377"/>
        <dbReference type="ChEBI" id="CHEBI:15378"/>
        <dbReference type="ChEBI" id="CHEBI:30616"/>
        <dbReference type="ChEBI" id="CHEBI:43474"/>
        <dbReference type="ChEBI" id="CHEBI:456216"/>
        <dbReference type="EC" id="5.6.2.3"/>
    </reaction>
</comment>
<dbReference type="STRING" id="98765.A0A2R6PCH1"/>
<keyword evidence="1" id="KW-0233">DNA recombination</keyword>
<feature type="domain" description="DNA helicase Pif1-like DEAD-box helicase" evidence="3">
    <location>
        <begin position="1435"/>
        <end position="1575"/>
    </location>
</feature>
<feature type="compositionally biased region" description="Polar residues" evidence="2">
    <location>
        <begin position="1034"/>
        <end position="1047"/>
    </location>
</feature>
<dbReference type="Proteomes" id="UP000186601">
    <property type="component" value="Unassembled WGS sequence"/>
</dbReference>
<evidence type="ECO:0000259" key="5">
    <source>
        <dbReference type="Pfam" id="PF20209"/>
    </source>
</evidence>
<dbReference type="GO" id="GO:0016887">
    <property type="term" value="F:ATP hydrolysis activity"/>
    <property type="evidence" value="ECO:0007669"/>
    <property type="project" value="RHEA"/>
</dbReference>
<dbReference type="SUPFAM" id="SSF52540">
    <property type="entry name" value="P-loop containing nucleoside triphosphate hydrolases"/>
    <property type="match status" value="2"/>
</dbReference>
<keyword evidence="1" id="KW-0347">Helicase</keyword>
<dbReference type="InterPro" id="IPR025476">
    <property type="entry name" value="Helitron_helicase-like"/>
</dbReference>
<feature type="compositionally biased region" description="Low complexity" evidence="2">
    <location>
        <begin position="78"/>
        <end position="90"/>
    </location>
</feature>
<dbReference type="GO" id="GO:0000723">
    <property type="term" value="P:telomere maintenance"/>
    <property type="evidence" value="ECO:0007669"/>
    <property type="project" value="InterPro"/>
</dbReference>
<feature type="region of interest" description="Disordered" evidence="2">
    <location>
        <begin position="1968"/>
        <end position="2007"/>
    </location>
</feature>
<evidence type="ECO:0000259" key="3">
    <source>
        <dbReference type="Pfam" id="PF05970"/>
    </source>
</evidence>
<feature type="region of interest" description="Disordered" evidence="2">
    <location>
        <begin position="1910"/>
        <end position="1953"/>
    </location>
</feature>
<gene>
    <name evidence="6" type="ORF">PHLCEN_2v4966</name>
</gene>
<dbReference type="InterPro" id="IPR027417">
    <property type="entry name" value="P-loop_NTPase"/>
</dbReference>
<evidence type="ECO:0000259" key="4">
    <source>
        <dbReference type="Pfam" id="PF14214"/>
    </source>
</evidence>
<feature type="region of interest" description="Disordered" evidence="2">
    <location>
        <begin position="1235"/>
        <end position="1281"/>
    </location>
</feature>
<keyword evidence="1" id="KW-0378">Hydrolase</keyword>
<organism evidence="6 7">
    <name type="scientific">Hermanssonia centrifuga</name>
    <dbReference type="NCBI Taxonomy" id="98765"/>
    <lineage>
        <taxon>Eukaryota</taxon>
        <taxon>Fungi</taxon>
        <taxon>Dikarya</taxon>
        <taxon>Basidiomycota</taxon>
        <taxon>Agaricomycotina</taxon>
        <taxon>Agaricomycetes</taxon>
        <taxon>Polyporales</taxon>
        <taxon>Meruliaceae</taxon>
        <taxon>Hermanssonia</taxon>
    </lineage>
</organism>
<keyword evidence="7" id="KW-1185">Reference proteome</keyword>
<evidence type="ECO:0000256" key="1">
    <source>
        <dbReference type="RuleBase" id="RU363044"/>
    </source>
</evidence>